<gene>
    <name evidence="6" type="ORF">DSM19430T_12820</name>
</gene>
<dbReference type="Gene3D" id="3.50.50.100">
    <property type="match status" value="1"/>
</dbReference>
<keyword evidence="4" id="KW-0560">Oxidoreductase</keyword>
<sequence length="375" mass="40680">MSKLVLVGAGHAHMTIMDNIPAIRAKGHDVVVIGPGERHYYSGMGPGMLGGDYKPQDISFPVKRACEQAGATFLVDKCVSVRPDENIVVLESGTEIPYDVASFNTGSSIVDDVVRPGSEDIYTVKPIENLLKGRERVLSLARRDHVRIAVIGGGPAGVEVAGNAWACGQEAGGNVSVTLFHGRNFMSKAPEGVRRRCRETLLRQGVELVGNAYVTAVETRRITLETGERHSADVIFIAMGVRPRPLFAPSGIPAGPDGGLLVNKYLQSPAYPNIFGGGDCIWFEPRPLDKVGVYAVRENPVLHHNVLAQLEGTPLQEFDPGGDYLLIYNTGGRTGVLHKYGIIFGGKPAFWIKDHIDSAFMKAFKPEYERTGRYA</sequence>
<evidence type="ECO:0000256" key="2">
    <source>
        <dbReference type="ARBA" id="ARBA00022630"/>
    </source>
</evidence>
<dbReference type="PANTHER" id="PTHR42913">
    <property type="entry name" value="APOPTOSIS-INDUCING FACTOR 1"/>
    <property type="match status" value="1"/>
</dbReference>
<dbReference type="Proteomes" id="UP000503820">
    <property type="component" value="Unassembled WGS sequence"/>
</dbReference>
<dbReference type="SUPFAM" id="SSF51905">
    <property type="entry name" value="FAD/NAD(P)-binding domain"/>
    <property type="match status" value="2"/>
</dbReference>
<dbReference type="PRINTS" id="PR00368">
    <property type="entry name" value="FADPNR"/>
</dbReference>
<protein>
    <submittedName>
        <fullName evidence="6">Pyridine nucleotide-disulfide oxidoreductase</fullName>
    </submittedName>
</protein>
<comment type="caution">
    <text evidence="6">The sequence shown here is derived from an EMBL/GenBank/DDBJ whole genome shotgun (WGS) entry which is preliminary data.</text>
</comment>
<keyword evidence="7" id="KW-1185">Reference proteome</keyword>
<dbReference type="EMBL" id="BLVP01000007">
    <property type="protein sequence ID" value="GFM36598.1"/>
    <property type="molecule type" value="Genomic_DNA"/>
</dbReference>
<evidence type="ECO:0000313" key="7">
    <source>
        <dbReference type="Proteomes" id="UP000503820"/>
    </source>
</evidence>
<reference evidence="6 7" key="1">
    <citation type="submission" date="2020-05" db="EMBL/GenBank/DDBJ databases">
        <title>Draft genome sequence of Desulfovibrio psychrotolerans JS1T.</title>
        <authorList>
            <person name="Ueno A."/>
            <person name="Tamazawa S."/>
            <person name="Tamamura S."/>
            <person name="Murakami T."/>
            <person name="Kiyama T."/>
            <person name="Inomata H."/>
            <person name="Amano Y."/>
            <person name="Miyakawa K."/>
            <person name="Tamaki H."/>
            <person name="Naganuma T."/>
            <person name="Kaneko K."/>
        </authorList>
    </citation>
    <scope>NUCLEOTIDE SEQUENCE [LARGE SCALE GENOMIC DNA]</scope>
    <source>
        <strain evidence="6 7">JS1</strain>
    </source>
</reference>
<proteinExistence type="predicted"/>
<dbReference type="PANTHER" id="PTHR42913:SF9">
    <property type="entry name" value="SLR1591 PROTEIN"/>
    <property type="match status" value="1"/>
</dbReference>
<dbReference type="Pfam" id="PF07992">
    <property type="entry name" value="Pyr_redox_2"/>
    <property type="match status" value="1"/>
</dbReference>
<organism evidence="6 7">
    <name type="scientific">Desulfovibrio psychrotolerans</name>
    <dbReference type="NCBI Taxonomy" id="415242"/>
    <lineage>
        <taxon>Bacteria</taxon>
        <taxon>Pseudomonadati</taxon>
        <taxon>Thermodesulfobacteriota</taxon>
        <taxon>Desulfovibrionia</taxon>
        <taxon>Desulfovibrionales</taxon>
        <taxon>Desulfovibrionaceae</taxon>
        <taxon>Desulfovibrio</taxon>
    </lineage>
</organism>
<dbReference type="RefSeq" id="WP_174409270.1">
    <property type="nucleotide sequence ID" value="NZ_BLVP01000007.1"/>
</dbReference>
<name>A0A7J0BSG3_9BACT</name>
<dbReference type="InterPro" id="IPR036188">
    <property type="entry name" value="FAD/NAD-bd_sf"/>
</dbReference>
<dbReference type="AlphaFoldDB" id="A0A7J0BSG3"/>
<evidence type="ECO:0000313" key="6">
    <source>
        <dbReference type="EMBL" id="GFM36598.1"/>
    </source>
</evidence>
<dbReference type="GO" id="GO:0003955">
    <property type="term" value="F:NAD(P)H dehydrogenase (quinone) activity"/>
    <property type="evidence" value="ECO:0007669"/>
    <property type="project" value="TreeGrafter"/>
</dbReference>
<feature type="domain" description="FAD/NAD(P)-binding" evidence="5">
    <location>
        <begin position="3"/>
        <end position="285"/>
    </location>
</feature>
<dbReference type="InterPro" id="IPR023753">
    <property type="entry name" value="FAD/NAD-binding_dom"/>
</dbReference>
<comment type="cofactor">
    <cofactor evidence="1">
        <name>FAD</name>
        <dbReference type="ChEBI" id="CHEBI:57692"/>
    </cofactor>
</comment>
<evidence type="ECO:0000256" key="3">
    <source>
        <dbReference type="ARBA" id="ARBA00022827"/>
    </source>
</evidence>
<evidence type="ECO:0000256" key="1">
    <source>
        <dbReference type="ARBA" id="ARBA00001974"/>
    </source>
</evidence>
<keyword evidence="2" id="KW-0285">Flavoprotein</keyword>
<accession>A0A7J0BSG3</accession>
<evidence type="ECO:0000256" key="4">
    <source>
        <dbReference type="ARBA" id="ARBA00023002"/>
    </source>
</evidence>
<dbReference type="InterPro" id="IPR051169">
    <property type="entry name" value="NADH-Q_oxidoreductase"/>
</dbReference>
<evidence type="ECO:0000259" key="5">
    <source>
        <dbReference type="Pfam" id="PF07992"/>
    </source>
</evidence>
<dbReference type="GO" id="GO:0019646">
    <property type="term" value="P:aerobic electron transport chain"/>
    <property type="evidence" value="ECO:0007669"/>
    <property type="project" value="TreeGrafter"/>
</dbReference>
<keyword evidence="3" id="KW-0274">FAD</keyword>